<dbReference type="AlphaFoldDB" id="A0ABD1CUH5"/>
<dbReference type="Proteomes" id="UP001562425">
    <property type="component" value="Unassembled WGS sequence"/>
</dbReference>
<sequence>MGRDTRNTPNGKRRRIWPEGSQESAETNKSHDRRRRRNKGPHRAAGQARAEHIHKSAIKRPSLGGSYCGNYESALGSSKLVLRKVPELDSARQGWWGSAIQNIGARVITSARICIAWHSGNDSGWHLNPVQPARDIKGCRRRRAAAWHVRRSWEPGRRRRKNKRTWKQPQSGARGGCCSGRANTSTVIVVQRRPRNAEWRYRLDVFTETRRIFFDRQSLKFQHFYGVQF</sequence>
<comment type="caution">
    <text evidence="2">The sequence shown here is derived from an EMBL/GenBank/DDBJ whole genome shotgun (WGS) entry which is preliminary data.</text>
</comment>
<name>A0ABD1CUH5_CULPP</name>
<evidence type="ECO:0000256" key="1">
    <source>
        <dbReference type="SAM" id="MobiDB-lite"/>
    </source>
</evidence>
<proteinExistence type="predicted"/>
<keyword evidence="3" id="KW-1185">Reference proteome</keyword>
<dbReference type="EMBL" id="JBEHCU010009325">
    <property type="protein sequence ID" value="KAL1380081.1"/>
    <property type="molecule type" value="Genomic_DNA"/>
</dbReference>
<reference evidence="2 3" key="1">
    <citation type="submission" date="2024-05" db="EMBL/GenBank/DDBJ databases">
        <title>Culex pipiens pipiens assembly and annotation.</title>
        <authorList>
            <person name="Alout H."/>
            <person name="Durand T."/>
        </authorList>
    </citation>
    <scope>NUCLEOTIDE SEQUENCE [LARGE SCALE GENOMIC DNA]</scope>
    <source>
        <strain evidence="2">HA-2024</strain>
        <tissue evidence="2">Whole body</tissue>
    </source>
</reference>
<feature type="region of interest" description="Disordered" evidence="1">
    <location>
        <begin position="154"/>
        <end position="179"/>
    </location>
</feature>
<feature type="compositionally biased region" description="Basic residues" evidence="1">
    <location>
        <begin position="31"/>
        <end position="42"/>
    </location>
</feature>
<protein>
    <submittedName>
        <fullName evidence="2">Uncharacterized protein</fullName>
    </submittedName>
</protein>
<evidence type="ECO:0000313" key="3">
    <source>
        <dbReference type="Proteomes" id="UP001562425"/>
    </source>
</evidence>
<organism evidence="2 3">
    <name type="scientific">Culex pipiens pipiens</name>
    <name type="common">Northern house mosquito</name>
    <dbReference type="NCBI Taxonomy" id="38569"/>
    <lineage>
        <taxon>Eukaryota</taxon>
        <taxon>Metazoa</taxon>
        <taxon>Ecdysozoa</taxon>
        <taxon>Arthropoda</taxon>
        <taxon>Hexapoda</taxon>
        <taxon>Insecta</taxon>
        <taxon>Pterygota</taxon>
        <taxon>Neoptera</taxon>
        <taxon>Endopterygota</taxon>
        <taxon>Diptera</taxon>
        <taxon>Nematocera</taxon>
        <taxon>Culicoidea</taxon>
        <taxon>Culicidae</taxon>
        <taxon>Culicinae</taxon>
        <taxon>Culicini</taxon>
        <taxon>Culex</taxon>
        <taxon>Culex</taxon>
    </lineage>
</organism>
<feature type="compositionally biased region" description="Basic residues" evidence="1">
    <location>
        <begin position="157"/>
        <end position="166"/>
    </location>
</feature>
<feature type="region of interest" description="Disordered" evidence="1">
    <location>
        <begin position="1"/>
        <end position="58"/>
    </location>
</feature>
<gene>
    <name evidence="2" type="ORF">pipiens_014462</name>
</gene>
<accession>A0ABD1CUH5</accession>
<evidence type="ECO:0000313" key="2">
    <source>
        <dbReference type="EMBL" id="KAL1380081.1"/>
    </source>
</evidence>